<dbReference type="InterPro" id="IPR008984">
    <property type="entry name" value="SMAD_FHA_dom_sf"/>
</dbReference>
<dbReference type="STRING" id="45286.A0A109UZB7"/>
<dbReference type="Gene3D" id="1.10.510.10">
    <property type="entry name" value="Transferase(Phosphotransferase) domain 1"/>
    <property type="match status" value="1"/>
</dbReference>
<dbReference type="EMBL" id="CP014244">
    <property type="protein sequence ID" value="AMD20538.1"/>
    <property type="molecule type" value="Genomic_DNA"/>
</dbReference>
<dbReference type="FunFam" id="1.10.510.10:FF:001021">
    <property type="entry name" value="Serine/threonine protein kinase"/>
    <property type="match status" value="1"/>
</dbReference>
<dbReference type="GeneID" id="28723786"/>
<comment type="similarity">
    <text evidence="1">Belongs to the protein kinase superfamily. CAMK Ser/Thr protein kinase family. CHEK2 subfamily.</text>
</comment>
<dbReference type="SMART" id="SM00240">
    <property type="entry name" value="FHA"/>
    <property type="match status" value="1"/>
</dbReference>
<protein>
    <submittedName>
        <fullName evidence="8">HDL206Cp</fullName>
    </submittedName>
</protein>
<reference evidence="8 9" key="1">
    <citation type="submission" date="2016-01" db="EMBL/GenBank/DDBJ databases">
        <title>Genome sequence of the yeast Holleya sinecauda.</title>
        <authorList>
            <person name="Dietrich F.S."/>
        </authorList>
    </citation>
    <scope>NUCLEOTIDE SEQUENCE [LARGE SCALE GENOMIC DNA]</scope>
    <source>
        <strain evidence="8 9">ATCC 58844</strain>
    </source>
</reference>
<dbReference type="PROSITE" id="PS50006">
    <property type="entry name" value="FHA_DOMAIN"/>
    <property type="match status" value="1"/>
</dbReference>
<keyword evidence="5" id="KW-0723">Serine/threonine-protein kinase</keyword>
<dbReference type="RefSeq" id="XP_017987534.1">
    <property type="nucleotide sequence ID" value="XM_018131888.1"/>
</dbReference>
<keyword evidence="3 4" id="KW-0067">ATP-binding</keyword>
<dbReference type="SUPFAM" id="SSF49879">
    <property type="entry name" value="SMAD/FHA domain"/>
    <property type="match status" value="1"/>
</dbReference>
<keyword evidence="5" id="KW-0418">Kinase</keyword>
<name>A0A109UZB7_9SACH</name>
<dbReference type="AlphaFoldDB" id="A0A109UZB7"/>
<dbReference type="PROSITE" id="PS00107">
    <property type="entry name" value="PROTEIN_KINASE_ATP"/>
    <property type="match status" value="1"/>
</dbReference>
<feature type="domain" description="FHA" evidence="6">
    <location>
        <begin position="39"/>
        <end position="94"/>
    </location>
</feature>
<dbReference type="SUPFAM" id="SSF56112">
    <property type="entry name" value="Protein kinase-like (PK-like)"/>
    <property type="match status" value="1"/>
</dbReference>
<dbReference type="InterPro" id="IPR000253">
    <property type="entry name" value="FHA_dom"/>
</dbReference>
<evidence type="ECO:0000256" key="3">
    <source>
        <dbReference type="ARBA" id="ARBA00022840"/>
    </source>
</evidence>
<evidence type="ECO:0000256" key="1">
    <source>
        <dbReference type="ARBA" id="ARBA00005575"/>
    </source>
</evidence>
<dbReference type="Proteomes" id="UP000243052">
    <property type="component" value="Chromosome iv"/>
</dbReference>
<dbReference type="Pfam" id="PF00498">
    <property type="entry name" value="FHA"/>
    <property type="match status" value="1"/>
</dbReference>
<dbReference type="CDD" id="cd05117">
    <property type="entry name" value="STKc_CAMK"/>
    <property type="match status" value="1"/>
</dbReference>
<dbReference type="PANTHER" id="PTHR24347">
    <property type="entry name" value="SERINE/THREONINE-PROTEIN KINASE"/>
    <property type="match status" value="1"/>
</dbReference>
<evidence type="ECO:0000313" key="9">
    <source>
        <dbReference type="Proteomes" id="UP000243052"/>
    </source>
</evidence>
<keyword evidence="9" id="KW-1185">Reference proteome</keyword>
<dbReference type="PROSITE" id="PS00108">
    <property type="entry name" value="PROTEIN_KINASE_ST"/>
    <property type="match status" value="1"/>
</dbReference>
<sequence>MTSNILGLLEAIIDPDRTATSESCLAAQGNIRIEQNKILKVGRNAEECSIVLTHASVSSVHCTIWGIQFDAESIPMCYIKDCSLNGTYINGQSLFRGQCYILQDGDIISIPNDCEFRFSSVMSSYSPQLFDQLGIQRRVGEWEITSQIVGSGTFGQVLVAERKSFGTKHKPLNYAVKVIKTKKEKLAKEANILVKLDHPNIIKVHQTYLDENENIYIFEDLIAGGDLFSYLAKKDCLVPISETETLVIVYQVLQALKFLHSKGIVHRDLKLDNILLSSPEPCSRIVLADFGIAKDLSETRSRMHTVVGTPEYCAPEVGFKADRHSYRNFSTTASMEQGYDSKCDLWSLGVMTHVMLTGISPFYGDGTEASIIQSVKLGKLNFSVKQWVNVSDAAKSFVRQLLEVNVDKRMNVQECFKHVWIAKHSGNLEKIYYKKIIDDYTPLNTKINFDDWKRKFPKSVILSPPRIQKKKLKR</sequence>
<gene>
    <name evidence="8" type="ORF">AW171_hschr42433</name>
</gene>
<accession>A0A109UZB7</accession>
<organism evidence="8 9">
    <name type="scientific">Eremothecium sinecaudum</name>
    <dbReference type="NCBI Taxonomy" id="45286"/>
    <lineage>
        <taxon>Eukaryota</taxon>
        <taxon>Fungi</taxon>
        <taxon>Dikarya</taxon>
        <taxon>Ascomycota</taxon>
        <taxon>Saccharomycotina</taxon>
        <taxon>Saccharomycetes</taxon>
        <taxon>Saccharomycetales</taxon>
        <taxon>Saccharomycetaceae</taxon>
        <taxon>Eremothecium</taxon>
    </lineage>
</organism>
<dbReference type="Pfam" id="PF00069">
    <property type="entry name" value="Pkinase"/>
    <property type="match status" value="1"/>
</dbReference>
<dbReference type="OrthoDB" id="74764at2759"/>
<dbReference type="PROSITE" id="PS50011">
    <property type="entry name" value="PROTEIN_KINASE_DOM"/>
    <property type="match status" value="1"/>
</dbReference>
<evidence type="ECO:0000313" key="8">
    <source>
        <dbReference type="EMBL" id="AMD20538.1"/>
    </source>
</evidence>
<dbReference type="SMART" id="SM00220">
    <property type="entry name" value="S_TKc"/>
    <property type="match status" value="1"/>
</dbReference>
<dbReference type="Gene3D" id="3.30.200.20">
    <property type="entry name" value="Phosphorylase Kinase, domain 1"/>
    <property type="match status" value="1"/>
</dbReference>
<evidence type="ECO:0000259" key="6">
    <source>
        <dbReference type="PROSITE" id="PS50006"/>
    </source>
</evidence>
<keyword evidence="5" id="KW-0808">Transferase</keyword>
<dbReference type="InterPro" id="IPR008271">
    <property type="entry name" value="Ser/Thr_kinase_AS"/>
</dbReference>
<feature type="domain" description="Protein kinase" evidence="7">
    <location>
        <begin position="143"/>
        <end position="421"/>
    </location>
</feature>
<evidence type="ECO:0000259" key="7">
    <source>
        <dbReference type="PROSITE" id="PS50011"/>
    </source>
</evidence>
<evidence type="ECO:0000256" key="5">
    <source>
        <dbReference type="RuleBase" id="RU000304"/>
    </source>
</evidence>
<dbReference type="Gene3D" id="2.60.200.20">
    <property type="match status" value="1"/>
</dbReference>
<evidence type="ECO:0000256" key="4">
    <source>
        <dbReference type="PROSITE-ProRule" id="PRU10141"/>
    </source>
</evidence>
<dbReference type="GO" id="GO:0005524">
    <property type="term" value="F:ATP binding"/>
    <property type="evidence" value="ECO:0007669"/>
    <property type="project" value="UniProtKB-UniRule"/>
</dbReference>
<dbReference type="InterPro" id="IPR017441">
    <property type="entry name" value="Protein_kinase_ATP_BS"/>
</dbReference>
<dbReference type="CDD" id="cd22670">
    <property type="entry name" value="FHA_MEK1-like"/>
    <property type="match status" value="1"/>
</dbReference>
<dbReference type="InterPro" id="IPR000719">
    <property type="entry name" value="Prot_kinase_dom"/>
</dbReference>
<dbReference type="GO" id="GO:0004674">
    <property type="term" value="F:protein serine/threonine kinase activity"/>
    <property type="evidence" value="ECO:0007669"/>
    <property type="project" value="UniProtKB-KW"/>
</dbReference>
<keyword evidence="2 4" id="KW-0547">Nucleotide-binding</keyword>
<feature type="binding site" evidence="4">
    <location>
        <position position="177"/>
    </location>
    <ligand>
        <name>ATP</name>
        <dbReference type="ChEBI" id="CHEBI:30616"/>
    </ligand>
</feature>
<proteinExistence type="inferred from homology"/>
<evidence type="ECO:0000256" key="2">
    <source>
        <dbReference type="ARBA" id="ARBA00022741"/>
    </source>
</evidence>
<dbReference type="InterPro" id="IPR011009">
    <property type="entry name" value="Kinase-like_dom_sf"/>
</dbReference>